<feature type="signal peptide" evidence="1">
    <location>
        <begin position="1"/>
        <end position="27"/>
    </location>
</feature>
<accession>A0A803QJ62</accession>
<proteinExistence type="predicted"/>
<dbReference type="Gramene" id="evm.model.10.127">
    <property type="protein sequence ID" value="cds.evm.model.10.127"/>
    <property type="gene ID" value="evm.TU.10.127"/>
</dbReference>
<feature type="chain" id="PRO_5030931861" description="Reverse transcriptase zinc-binding domain-containing protein" evidence="1">
    <location>
        <begin position="28"/>
        <end position="153"/>
    </location>
</feature>
<evidence type="ECO:0000313" key="3">
    <source>
        <dbReference type="EnsemblPlants" id="cds.evm.model.10.127"/>
    </source>
</evidence>
<feature type="domain" description="Reverse transcriptase zinc-binding" evidence="2">
    <location>
        <begin position="2"/>
        <end position="67"/>
    </location>
</feature>
<keyword evidence="4" id="KW-1185">Reference proteome</keyword>
<dbReference type="EnsemblPlants" id="evm.model.10.127">
    <property type="protein sequence ID" value="cds.evm.model.10.127"/>
    <property type="gene ID" value="evm.TU.10.127"/>
</dbReference>
<dbReference type="Pfam" id="PF13966">
    <property type="entry name" value="zf-RVT"/>
    <property type="match status" value="1"/>
</dbReference>
<organism evidence="3 4">
    <name type="scientific">Cannabis sativa</name>
    <name type="common">Hemp</name>
    <name type="synonym">Marijuana</name>
    <dbReference type="NCBI Taxonomy" id="3483"/>
    <lineage>
        <taxon>Eukaryota</taxon>
        <taxon>Viridiplantae</taxon>
        <taxon>Streptophyta</taxon>
        <taxon>Embryophyta</taxon>
        <taxon>Tracheophyta</taxon>
        <taxon>Spermatophyta</taxon>
        <taxon>Magnoliopsida</taxon>
        <taxon>eudicotyledons</taxon>
        <taxon>Gunneridae</taxon>
        <taxon>Pentapetalae</taxon>
        <taxon>rosids</taxon>
        <taxon>fabids</taxon>
        <taxon>Rosales</taxon>
        <taxon>Cannabaceae</taxon>
        <taxon>Cannabis</taxon>
    </lineage>
</organism>
<evidence type="ECO:0000313" key="4">
    <source>
        <dbReference type="Proteomes" id="UP000596661"/>
    </source>
</evidence>
<sequence length="153" mass="17725">MWKHFWKLKILPKVLNFAWRALTGCLATRVQLQIKHVFVDLHCLLCNGAAKTAHRLLVECLFSQYCWTRFAIALPPLTTVNFQDWFVDFWSRHKGNVVEEVLMDFWTKYDEGIIKINVDGATFEAKNAYGTGLIARDSNGVVIMYQIYFTLGC</sequence>
<reference evidence="3" key="1">
    <citation type="submission" date="2021-03" db="UniProtKB">
        <authorList>
            <consortium name="EnsemblPlants"/>
        </authorList>
    </citation>
    <scope>IDENTIFICATION</scope>
</reference>
<evidence type="ECO:0000259" key="2">
    <source>
        <dbReference type="Pfam" id="PF13966"/>
    </source>
</evidence>
<name>A0A803QJ62_CANSA</name>
<dbReference type="AlphaFoldDB" id="A0A803QJ62"/>
<dbReference type="EMBL" id="UZAU01000789">
    <property type="status" value="NOT_ANNOTATED_CDS"/>
    <property type="molecule type" value="Genomic_DNA"/>
</dbReference>
<dbReference type="Proteomes" id="UP000596661">
    <property type="component" value="Unassembled WGS sequence"/>
</dbReference>
<dbReference type="InterPro" id="IPR026960">
    <property type="entry name" value="RVT-Znf"/>
</dbReference>
<evidence type="ECO:0000256" key="1">
    <source>
        <dbReference type="SAM" id="SignalP"/>
    </source>
</evidence>
<protein>
    <recommendedName>
        <fullName evidence="2">Reverse transcriptase zinc-binding domain-containing protein</fullName>
    </recommendedName>
</protein>
<keyword evidence="1" id="KW-0732">Signal</keyword>